<evidence type="ECO:0000256" key="7">
    <source>
        <dbReference type="ARBA" id="ARBA00022723"/>
    </source>
</evidence>
<evidence type="ECO:0000256" key="12">
    <source>
        <dbReference type="PROSITE-ProRule" id="PRU00175"/>
    </source>
</evidence>
<keyword evidence="7" id="KW-0479">Metal-binding</keyword>
<evidence type="ECO:0000256" key="5">
    <source>
        <dbReference type="ARBA" id="ARBA00012251"/>
    </source>
</evidence>
<dbReference type="InterPro" id="IPR001841">
    <property type="entry name" value="Znf_RING"/>
</dbReference>
<dbReference type="Gene3D" id="3.30.40.10">
    <property type="entry name" value="Zinc/RING finger domain, C3HC4 (zinc finger)"/>
    <property type="match status" value="1"/>
</dbReference>
<comment type="catalytic activity">
    <reaction evidence="1">
        <text>[E2 ubiquitin-conjugating enzyme]-S-ubiquitinyl-L-cysteine + [acceptor protein]-L-lysine = [E2 ubiquitin-conjugating enzyme]-L-cysteine + [acceptor protein]-N(6)-ubiquitinyl-L-lysine.</text>
        <dbReference type="EC" id="2.3.2.31"/>
    </reaction>
</comment>
<dbReference type="PROSITE" id="PS00518">
    <property type="entry name" value="ZF_RING_1"/>
    <property type="match status" value="1"/>
</dbReference>
<evidence type="ECO:0000256" key="4">
    <source>
        <dbReference type="ARBA" id="ARBA00005884"/>
    </source>
</evidence>
<dbReference type="Gene3D" id="2.20.25.20">
    <property type="match status" value="1"/>
</dbReference>
<keyword evidence="11" id="KW-0862">Zinc</keyword>
<dbReference type="FunFam" id="3.30.40.10:FF:000230">
    <property type="entry name" value="RBR-type E3 ubiquitin transferase"/>
    <property type="match status" value="1"/>
</dbReference>
<dbReference type="Pfam" id="PF01485">
    <property type="entry name" value="IBR"/>
    <property type="match status" value="2"/>
</dbReference>
<dbReference type="CDD" id="cd22584">
    <property type="entry name" value="Rcat_RBR_unk"/>
    <property type="match status" value="1"/>
</dbReference>
<comment type="caution">
    <text evidence="16">The sequence shown here is derived from an EMBL/GenBank/DDBJ whole genome shotgun (WGS) entry which is preliminary data.</text>
</comment>
<evidence type="ECO:0000259" key="15">
    <source>
        <dbReference type="PROSITE" id="PS51873"/>
    </source>
</evidence>
<dbReference type="InterPro" id="IPR044066">
    <property type="entry name" value="TRIAD_supradom"/>
</dbReference>
<dbReference type="PROSITE" id="PS51873">
    <property type="entry name" value="TRIAD"/>
    <property type="match status" value="1"/>
</dbReference>
<dbReference type="SUPFAM" id="SSF57850">
    <property type="entry name" value="RING/U-box"/>
    <property type="match status" value="3"/>
</dbReference>
<dbReference type="GO" id="GO:0016567">
    <property type="term" value="P:protein ubiquitination"/>
    <property type="evidence" value="ECO:0007669"/>
    <property type="project" value="InterPro"/>
</dbReference>
<dbReference type="PANTHER" id="PTHR11685">
    <property type="entry name" value="RBR FAMILY RING FINGER AND IBR DOMAIN-CONTAINING"/>
    <property type="match status" value="1"/>
</dbReference>
<keyword evidence="8" id="KW-0677">Repeat</keyword>
<evidence type="ECO:0000256" key="1">
    <source>
        <dbReference type="ARBA" id="ARBA00001798"/>
    </source>
</evidence>
<proteinExistence type="inferred from homology"/>
<evidence type="ECO:0000256" key="10">
    <source>
        <dbReference type="ARBA" id="ARBA00022786"/>
    </source>
</evidence>
<evidence type="ECO:0000256" key="11">
    <source>
        <dbReference type="ARBA" id="ARBA00022833"/>
    </source>
</evidence>
<evidence type="ECO:0000256" key="3">
    <source>
        <dbReference type="ARBA" id="ARBA00003976"/>
    </source>
</evidence>
<keyword evidence="17" id="KW-1185">Reference proteome</keyword>
<keyword evidence="9 12" id="KW-0863">Zinc-finger</keyword>
<keyword evidence="6" id="KW-0808">Transferase</keyword>
<feature type="region of interest" description="Disordered" evidence="13">
    <location>
        <begin position="60"/>
        <end position="87"/>
    </location>
</feature>
<keyword evidence="10" id="KW-0833">Ubl conjugation pathway</keyword>
<feature type="domain" description="RING-type" evidence="14">
    <location>
        <begin position="108"/>
        <end position="154"/>
    </location>
</feature>
<comment type="similarity">
    <text evidence="4">Belongs to the RBR family. Ariadne subfamily.</text>
</comment>
<dbReference type="CDD" id="cd22582">
    <property type="entry name" value="BRcat_RBR_unk"/>
    <property type="match status" value="1"/>
</dbReference>
<evidence type="ECO:0000256" key="6">
    <source>
        <dbReference type="ARBA" id="ARBA00022679"/>
    </source>
</evidence>
<reference evidence="16" key="1">
    <citation type="submission" date="2022-03" db="EMBL/GenBank/DDBJ databases">
        <title>A functionally conserved STORR gene fusion in Papaver species that diverged 16.8 million years ago.</title>
        <authorList>
            <person name="Catania T."/>
        </authorList>
    </citation>
    <scope>NUCLEOTIDE SEQUENCE</scope>
    <source>
        <strain evidence="16">S-191538</strain>
    </source>
</reference>
<comment type="cofactor">
    <cofactor evidence="2">
        <name>Zn(2+)</name>
        <dbReference type="ChEBI" id="CHEBI:29105"/>
    </cofactor>
</comment>
<name>A0AA41RUD5_PAPNU</name>
<dbReference type="EMBL" id="JAJJMA010060288">
    <property type="protein sequence ID" value="MCL7026709.1"/>
    <property type="molecule type" value="Genomic_DNA"/>
</dbReference>
<organism evidence="16 17">
    <name type="scientific">Papaver nudicaule</name>
    <name type="common">Iceland poppy</name>
    <dbReference type="NCBI Taxonomy" id="74823"/>
    <lineage>
        <taxon>Eukaryota</taxon>
        <taxon>Viridiplantae</taxon>
        <taxon>Streptophyta</taxon>
        <taxon>Embryophyta</taxon>
        <taxon>Tracheophyta</taxon>
        <taxon>Spermatophyta</taxon>
        <taxon>Magnoliopsida</taxon>
        <taxon>Ranunculales</taxon>
        <taxon>Papaveraceae</taxon>
        <taxon>Papaveroideae</taxon>
        <taxon>Papaver</taxon>
    </lineage>
</organism>
<dbReference type="EC" id="2.3.2.31" evidence="5"/>
<dbReference type="Proteomes" id="UP001177140">
    <property type="component" value="Unassembled WGS sequence"/>
</dbReference>
<dbReference type="InterPro" id="IPR017907">
    <property type="entry name" value="Znf_RING_CS"/>
</dbReference>
<dbReference type="GO" id="GO:0008270">
    <property type="term" value="F:zinc ion binding"/>
    <property type="evidence" value="ECO:0007669"/>
    <property type="project" value="UniProtKB-KW"/>
</dbReference>
<dbReference type="SMART" id="SM00647">
    <property type="entry name" value="IBR"/>
    <property type="match status" value="2"/>
</dbReference>
<accession>A0AA41RUD5</accession>
<evidence type="ECO:0000259" key="14">
    <source>
        <dbReference type="PROSITE" id="PS50089"/>
    </source>
</evidence>
<evidence type="ECO:0000313" key="17">
    <source>
        <dbReference type="Proteomes" id="UP001177140"/>
    </source>
</evidence>
<evidence type="ECO:0000256" key="2">
    <source>
        <dbReference type="ARBA" id="ARBA00001947"/>
    </source>
</evidence>
<protein>
    <recommendedName>
        <fullName evidence="5">RBR-type E3 ubiquitin transferase</fullName>
        <ecNumber evidence="5">2.3.2.31</ecNumber>
    </recommendedName>
</protein>
<dbReference type="PROSITE" id="PS50089">
    <property type="entry name" value="ZF_RING_2"/>
    <property type="match status" value="1"/>
</dbReference>
<dbReference type="InterPro" id="IPR013083">
    <property type="entry name" value="Znf_RING/FYVE/PHD"/>
</dbReference>
<dbReference type="GO" id="GO:0061630">
    <property type="term" value="F:ubiquitin protein ligase activity"/>
    <property type="evidence" value="ECO:0007669"/>
    <property type="project" value="UniProtKB-EC"/>
</dbReference>
<sequence length="310" mass="35007">MAEGIDNSDALQVVVDDFYFAVLSVASDDGAEEEDVFPISDEKYAEQLCLQEALMSSVSFGDTSSSSHPRYRKSETGESSSSALKIEDKKMKSSMDANATFGDEISLCQICIEAKPANEMRNCTNRCTHVYCSECIAKHVAAKIQENITRITCPDLDCQATLEPHLCRDIIPGQVFDRWENALCESLILAAHKIYCPFKDCSAMLVNDDDGVTIRETECPHCRRLFCAQCKVPWHSDLDCDEYQELKRGGGGLEDMLLRKLAEKKKWRRCPRCNYYVEKIEGCLHITCRCKYEFCYRCGVKWGQSHGGCQ</sequence>
<dbReference type="InterPro" id="IPR031127">
    <property type="entry name" value="E3_UB_ligase_RBR"/>
</dbReference>
<evidence type="ECO:0000313" key="16">
    <source>
        <dbReference type="EMBL" id="MCL7026709.1"/>
    </source>
</evidence>
<gene>
    <name evidence="16" type="ORF">MKW94_009422</name>
</gene>
<evidence type="ECO:0000256" key="8">
    <source>
        <dbReference type="ARBA" id="ARBA00022737"/>
    </source>
</evidence>
<evidence type="ECO:0000256" key="9">
    <source>
        <dbReference type="ARBA" id="ARBA00022771"/>
    </source>
</evidence>
<dbReference type="Gene3D" id="1.20.120.1750">
    <property type="match status" value="1"/>
</dbReference>
<comment type="function">
    <text evidence="3">Might act as an E3 ubiquitin-protein ligase, or as part of E3 complex, which accepts ubiquitin from specific E2 ubiquitin-conjugating enzymes and then transfers it to substrates.</text>
</comment>
<feature type="domain" description="RING-type" evidence="15">
    <location>
        <begin position="104"/>
        <end position="310"/>
    </location>
</feature>
<evidence type="ECO:0000256" key="13">
    <source>
        <dbReference type="SAM" id="MobiDB-lite"/>
    </source>
</evidence>
<dbReference type="InterPro" id="IPR002867">
    <property type="entry name" value="IBR_dom"/>
</dbReference>
<dbReference type="AlphaFoldDB" id="A0AA41RUD5"/>